<comment type="caution">
    <text evidence="2">The sequence shown here is derived from an EMBL/GenBank/DDBJ whole genome shotgun (WGS) entry which is preliminary data.</text>
</comment>
<protein>
    <submittedName>
        <fullName evidence="2">Uncharacterized protein</fullName>
    </submittedName>
</protein>
<feature type="region of interest" description="Disordered" evidence="1">
    <location>
        <begin position="91"/>
        <end position="132"/>
    </location>
</feature>
<name>W7TR09_9STRA</name>
<proteinExistence type="predicted"/>
<gene>
    <name evidence="2" type="ORF">Naga_100784g1</name>
</gene>
<evidence type="ECO:0000313" key="2">
    <source>
        <dbReference type="EMBL" id="EWM22901.1"/>
    </source>
</evidence>
<dbReference type="EMBL" id="AZIL01002025">
    <property type="protein sequence ID" value="EWM22901.1"/>
    <property type="molecule type" value="Genomic_DNA"/>
</dbReference>
<reference evidence="2 3" key="1">
    <citation type="journal article" date="2014" name="Mol. Plant">
        <title>Chromosome Scale Genome Assembly and Transcriptome Profiling of Nannochloropsis gaditana in Nitrogen Depletion.</title>
        <authorList>
            <person name="Corteggiani Carpinelli E."/>
            <person name="Telatin A."/>
            <person name="Vitulo N."/>
            <person name="Forcato C."/>
            <person name="D'Angelo M."/>
            <person name="Schiavon R."/>
            <person name="Vezzi A."/>
            <person name="Giacometti G.M."/>
            <person name="Morosinotto T."/>
            <person name="Valle G."/>
        </authorList>
    </citation>
    <scope>NUCLEOTIDE SEQUENCE [LARGE SCALE GENOMIC DNA]</scope>
    <source>
        <strain evidence="2 3">B-31</strain>
    </source>
</reference>
<dbReference type="AlphaFoldDB" id="W7TR09"/>
<evidence type="ECO:0000256" key="1">
    <source>
        <dbReference type="SAM" id="MobiDB-lite"/>
    </source>
</evidence>
<feature type="non-terminal residue" evidence="2">
    <location>
        <position position="1"/>
    </location>
</feature>
<keyword evidence="3" id="KW-1185">Reference proteome</keyword>
<sequence length="132" mass="13630">SLPPSLPSFLPDLRSCLVHPPPFLLDGGMEGSLDLGPFPVLLLGGGHECALGRGAGVLVAGVVGGVGGAGGRGSRKEEGGEREIRDARTVDARLGKCGGREDEEEEGRRKGIREGGDGEKGRATIEVTCRKM</sequence>
<evidence type="ECO:0000313" key="3">
    <source>
        <dbReference type="Proteomes" id="UP000019335"/>
    </source>
</evidence>
<dbReference type="Proteomes" id="UP000019335">
    <property type="component" value="Chromosome 19"/>
</dbReference>
<feature type="compositionally biased region" description="Basic and acidic residues" evidence="1">
    <location>
        <begin position="91"/>
        <end position="123"/>
    </location>
</feature>
<organism evidence="2 3">
    <name type="scientific">Nannochloropsis gaditana</name>
    <dbReference type="NCBI Taxonomy" id="72520"/>
    <lineage>
        <taxon>Eukaryota</taxon>
        <taxon>Sar</taxon>
        <taxon>Stramenopiles</taxon>
        <taxon>Ochrophyta</taxon>
        <taxon>Eustigmatophyceae</taxon>
        <taxon>Eustigmatales</taxon>
        <taxon>Monodopsidaceae</taxon>
        <taxon>Nannochloropsis</taxon>
    </lineage>
</organism>
<accession>W7TR09</accession>